<feature type="compositionally biased region" description="Polar residues" evidence="1">
    <location>
        <begin position="76"/>
        <end position="89"/>
    </location>
</feature>
<evidence type="ECO:0000313" key="4">
    <source>
        <dbReference type="Proteomes" id="UP000198356"/>
    </source>
</evidence>
<keyword evidence="4" id="KW-1185">Reference proteome</keyword>
<name>A0A239GUH7_9BACT</name>
<gene>
    <name evidence="3" type="ORF">SAMN05421770_10275</name>
</gene>
<dbReference type="EMBL" id="FZOU01000002">
    <property type="protein sequence ID" value="SNS72448.1"/>
    <property type="molecule type" value="Genomic_DNA"/>
</dbReference>
<reference evidence="3 4" key="1">
    <citation type="submission" date="2017-06" db="EMBL/GenBank/DDBJ databases">
        <authorList>
            <person name="Kim H.J."/>
            <person name="Triplett B.A."/>
        </authorList>
    </citation>
    <scope>NUCLEOTIDE SEQUENCE [LARGE SCALE GENOMIC DNA]</scope>
    <source>
        <strain evidence="3 4">DSM 18704</strain>
    </source>
</reference>
<feature type="signal peptide" evidence="2">
    <location>
        <begin position="1"/>
        <end position="27"/>
    </location>
</feature>
<protein>
    <submittedName>
        <fullName evidence="3">Uncharacterized protein</fullName>
    </submittedName>
</protein>
<organism evidence="3 4">
    <name type="scientific">Granulicella rosea</name>
    <dbReference type="NCBI Taxonomy" id="474952"/>
    <lineage>
        <taxon>Bacteria</taxon>
        <taxon>Pseudomonadati</taxon>
        <taxon>Acidobacteriota</taxon>
        <taxon>Terriglobia</taxon>
        <taxon>Terriglobales</taxon>
        <taxon>Acidobacteriaceae</taxon>
        <taxon>Granulicella</taxon>
    </lineage>
</organism>
<feature type="region of interest" description="Disordered" evidence="1">
    <location>
        <begin position="25"/>
        <end position="103"/>
    </location>
</feature>
<feature type="compositionally biased region" description="Low complexity" evidence="1">
    <location>
        <begin position="37"/>
        <end position="64"/>
    </location>
</feature>
<dbReference type="Proteomes" id="UP000198356">
    <property type="component" value="Unassembled WGS sequence"/>
</dbReference>
<keyword evidence="2" id="KW-0732">Signal</keyword>
<accession>A0A239GUH7</accession>
<dbReference type="AlphaFoldDB" id="A0A239GUH7"/>
<evidence type="ECO:0000256" key="2">
    <source>
        <dbReference type="SAM" id="SignalP"/>
    </source>
</evidence>
<evidence type="ECO:0000313" key="3">
    <source>
        <dbReference type="EMBL" id="SNS72448.1"/>
    </source>
</evidence>
<proteinExistence type="predicted"/>
<sequence length="103" mass="10058">MKRTTMQRKTVLFTFGLALMTAPAAHAQQPGVRAPSGKGTTTAAQAAAKSAASGTPTTTAMTGAPAPPAIAVKSNVAGSSTGKTATTPVSPGAMPLVNGKPPQ</sequence>
<feature type="chain" id="PRO_5012918457" evidence="2">
    <location>
        <begin position="28"/>
        <end position="103"/>
    </location>
</feature>
<evidence type="ECO:0000256" key="1">
    <source>
        <dbReference type="SAM" id="MobiDB-lite"/>
    </source>
</evidence>